<feature type="region of interest" description="Disordered" evidence="1">
    <location>
        <begin position="1"/>
        <end position="24"/>
    </location>
</feature>
<dbReference type="AlphaFoldDB" id="A0A8S9FC22"/>
<name>A0A8S9FC22_BRACR</name>
<dbReference type="EMBL" id="QGKY02002305">
    <property type="protein sequence ID" value="KAF2530913.1"/>
    <property type="molecule type" value="Genomic_DNA"/>
</dbReference>
<sequence length="58" mass="6260">MKRLLQLPSSRSLPPGSGFRPLGLGSLPPGSGSYLRSWVPVPESGTFLRLPDQVIFLP</sequence>
<protein>
    <submittedName>
        <fullName evidence="2">Uncharacterized protein</fullName>
    </submittedName>
</protein>
<evidence type="ECO:0000256" key="1">
    <source>
        <dbReference type="SAM" id="MobiDB-lite"/>
    </source>
</evidence>
<evidence type="ECO:0000313" key="2">
    <source>
        <dbReference type="EMBL" id="KAF2530913.1"/>
    </source>
</evidence>
<organism evidence="2">
    <name type="scientific">Brassica cretica</name>
    <name type="common">Mustard</name>
    <dbReference type="NCBI Taxonomy" id="69181"/>
    <lineage>
        <taxon>Eukaryota</taxon>
        <taxon>Viridiplantae</taxon>
        <taxon>Streptophyta</taxon>
        <taxon>Embryophyta</taxon>
        <taxon>Tracheophyta</taxon>
        <taxon>Spermatophyta</taxon>
        <taxon>Magnoliopsida</taxon>
        <taxon>eudicotyledons</taxon>
        <taxon>Gunneridae</taxon>
        <taxon>Pentapetalae</taxon>
        <taxon>rosids</taxon>
        <taxon>malvids</taxon>
        <taxon>Brassicales</taxon>
        <taxon>Brassicaceae</taxon>
        <taxon>Brassiceae</taxon>
        <taxon>Brassica</taxon>
    </lineage>
</organism>
<gene>
    <name evidence="2" type="ORF">F2Q70_00029544</name>
</gene>
<proteinExistence type="predicted"/>
<accession>A0A8S9FC22</accession>
<comment type="caution">
    <text evidence="2">The sequence shown here is derived from an EMBL/GenBank/DDBJ whole genome shotgun (WGS) entry which is preliminary data.</text>
</comment>
<reference evidence="2" key="1">
    <citation type="submission" date="2019-12" db="EMBL/GenBank/DDBJ databases">
        <title>Genome sequencing and annotation of Brassica cretica.</title>
        <authorList>
            <person name="Studholme D.J."/>
            <person name="Sarris P.F."/>
        </authorList>
    </citation>
    <scope>NUCLEOTIDE SEQUENCE</scope>
    <source>
        <strain evidence="2">PFS-102/07</strain>
        <tissue evidence="2">Leaf</tissue>
    </source>
</reference>